<protein>
    <submittedName>
        <fullName evidence="2">Uncharacterized protein</fullName>
    </submittedName>
</protein>
<dbReference type="Proteomes" id="UP001530400">
    <property type="component" value="Unassembled WGS sequence"/>
</dbReference>
<evidence type="ECO:0000313" key="3">
    <source>
        <dbReference type="Proteomes" id="UP001530400"/>
    </source>
</evidence>
<comment type="caution">
    <text evidence="2">The sequence shown here is derived from an EMBL/GenBank/DDBJ whole genome shotgun (WGS) entry which is preliminary data.</text>
</comment>
<sequence length="82" mass="8542">MEESPTPSQSTLILKSATGRWNFLSCMCHILMQCLSKITRGSLDGRAAGGIGGKASPSSTSSSGIPGLFLARSNADLDRAIQ</sequence>
<feature type="region of interest" description="Disordered" evidence="1">
    <location>
        <begin position="46"/>
        <end position="68"/>
    </location>
</feature>
<name>A0ABD3MQY9_9STRA</name>
<dbReference type="EMBL" id="JALLPJ020001395">
    <property type="protein sequence ID" value="KAL3765857.1"/>
    <property type="molecule type" value="Genomic_DNA"/>
</dbReference>
<dbReference type="AlphaFoldDB" id="A0ABD3MQY9"/>
<evidence type="ECO:0000256" key="1">
    <source>
        <dbReference type="SAM" id="MobiDB-lite"/>
    </source>
</evidence>
<organism evidence="2 3">
    <name type="scientific">Cyclotella atomus</name>
    <dbReference type="NCBI Taxonomy" id="382360"/>
    <lineage>
        <taxon>Eukaryota</taxon>
        <taxon>Sar</taxon>
        <taxon>Stramenopiles</taxon>
        <taxon>Ochrophyta</taxon>
        <taxon>Bacillariophyta</taxon>
        <taxon>Coscinodiscophyceae</taxon>
        <taxon>Thalassiosirophycidae</taxon>
        <taxon>Stephanodiscales</taxon>
        <taxon>Stephanodiscaceae</taxon>
        <taxon>Cyclotella</taxon>
    </lineage>
</organism>
<accession>A0ABD3MQY9</accession>
<keyword evidence="3" id="KW-1185">Reference proteome</keyword>
<proteinExistence type="predicted"/>
<evidence type="ECO:0000313" key="2">
    <source>
        <dbReference type="EMBL" id="KAL3765857.1"/>
    </source>
</evidence>
<gene>
    <name evidence="2" type="ORF">ACHAWO_006402</name>
</gene>
<reference evidence="2 3" key="1">
    <citation type="submission" date="2024-10" db="EMBL/GenBank/DDBJ databases">
        <title>Updated reference genomes for cyclostephanoid diatoms.</title>
        <authorList>
            <person name="Roberts W.R."/>
            <person name="Alverson A.J."/>
        </authorList>
    </citation>
    <scope>NUCLEOTIDE SEQUENCE [LARGE SCALE GENOMIC DNA]</scope>
    <source>
        <strain evidence="2 3">AJA010-31</strain>
    </source>
</reference>